<dbReference type="AlphaFoldDB" id="A0A813API3"/>
<dbReference type="EMBL" id="CAJNJA010062363">
    <property type="protein sequence ID" value="CAE7876370.1"/>
    <property type="molecule type" value="Genomic_DNA"/>
</dbReference>
<reference evidence="1" key="1">
    <citation type="submission" date="2021-02" db="EMBL/GenBank/DDBJ databases">
        <authorList>
            <person name="Dougan E. K."/>
            <person name="Rhodes N."/>
            <person name="Thang M."/>
            <person name="Chan C."/>
        </authorList>
    </citation>
    <scope>NUCLEOTIDE SEQUENCE</scope>
</reference>
<evidence type="ECO:0000313" key="2">
    <source>
        <dbReference type="Proteomes" id="UP000601435"/>
    </source>
</evidence>
<name>A0A813API3_9DINO</name>
<keyword evidence="2" id="KW-1185">Reference proteome</keyword>
<protein>
    <submittedName>
        <fullName evidence="1">LDHB protein</fullName>
    </submittedName>
</protein>
<proteinExistence type="predicted"/>
<dbReference type="OrthoDB" id="10530703at2759"/>
<gene>
    <name evidence="1" type="primary">LDHB</name>
    <name evidence="1" type="ORF">SNEC2469_LOCUS28563</name>
</gene>
<sequence>MVLSFVLGQAWEIVGSPALLNSPFEAAQQCVQTDLIPVGASERQSVLVRFGPPFVAYEEELGSDASQPQLLHDAIATDFSFLAKVDSFCRQGVEKTPGASWLLLAETCAVLNRSVSLGAVQVPVPLPVRRLQAVSSFLRSGGGGGPSSRFSCFVRREEAARLASVRSS</sequence>
<organism evidence="1 2">
    <name type="scientific">Symbiodinium necroappetens</name>
    <dbReference type="NCBI Taxonomy" id="1628268"/>
    <lineage>
        <taxon>Eukaryota</taxon>
        <taxon>Sar</taxon>
        <taxon>Alveolata</taxon>
        <taxon>Dinophyceae</taxon>
        <taxon>Suessiales</taxon>
        <taxon>Symbiodiniaceae</taxon>
        <taxon>Symbiodinium</taxon>
    </lineage>
</organism>
<evidence type="ECO:0000313" key="1">
    <source>
        <dbReference type="EMBL" id="CAE7876370.1"/>
    </source>
</evidence>
<dbReference type="Proteomes" id="UP000601435">
    <property type="component" value="Unassembled WGS sequence"/>
</dbReference>
<comment type="caution">
    <text evidence="1">The sequence shown here is derived from an EMBL/GenBank/DDBJ whole genome shotgun (WGS) entry which is preliminary data.</text>
</comment>
<accession>A0A813API3</accession>